<comment type="caution">
    <text evidence="2">The sequence shown here is derived from an EMBL/GenBank/DDBJ whole genome shotgun (WGS) entry which is preliminary data.</text>
</comment>
<sequence length="110" mass="12419">MAKLSPYETGELTDSIFFTLLVLTEPIHGYMIMQRVNELTQGKVIIGPATMYTTLAKMVAAGWIAEQEIDNSKKEYYITTKGREILNNNYKQRVFLLSVAERILGGANNE</sequence>
<organism evidence="2 3">
    <name type="scientific">Gemella bergeri ATCC 700627</name>
    <dbReference type="NCBI Taxonomy" id="1321820"/>
    <lineage>
        <taxon>Bacteria</taxon>
        <taxon>Bacillati</taxon>
        <taxon>Bacillota</taxon>
        <taxon>Bacilli</taxon>
        <taxon>Bacillales</taxon>
        <taxon>Gemellaceae</taxon>
        <taxon>Gemella</taxon>
    </lineage>
</organism>
<gene>
    <name evidence="2" type="ORF">HMPREF1983_00820</name>
</gene>
<protein>
    <submittedName>
        <fullName evidence="2">Transcriptional regulator, PadR family</fullName>
    </submittedName>
</protein>
<dbReference type="eggNOG" id="COG1695">
    <property type="taxonomic scope" value="Bacteria"/>
</dbReference>
<dbReference type="PANTHER" id="PTHR33169:SF13">
    <property type="entry name" value="PADR-FAMILY TRANSCRIPTIONAL REGULATOR"/>
    <property type="match status" value="1"/>
</dbReference>
<dbReference type="PANTHER" id="PTHR33169">
    <property type="entry name" value="PADR-FAMILY TRANSCRIPTIONAL REGULATOR"/>
    <property type="match status" value="1"/>
</dbReference>
<dbReference type="InterPro" id="IPR052509">
    <property type="entry name" value="Metal_resp_DNA-bind_regulator"/>
</dbReference>
<dbReference type="RefSeq" id="WP_021753481.1">
    <property type="nucleotide sequence ID" value="NZ_KI271865.1"/>
</dbReference>
<evidence type="ECO:0000313" key="3">
    <source>
        <dbReference type="Proteomes" id="UP000016637"/>
    </source>
</evidence>
<dbReference type="HOGENOM" id="CLU_063440_4_1_9"/>
<reference evidence="2 3" key="1">
    <citation type="submission" date="2013-08" db="EMBL/GenBank/DDBJ databases">
        <authorList>
            <person name="Weinstock G."/>
            <person name="Sodergren E."/>
            <person name="Wylie T."/>
            <person name="Fulton L."/>
            <person name="Fulton R."/>
            <person name="Fronick C."/>
            <person name="O'Laughlin M."/>
            <person name="Godfrey J."/>
            <person name="Miner T."/>
            <person name="Herter B."/>
            <person name="Appelbaum E."/>
            <person name="Cordes M."/>
            <person name="Lek S."/>
            <person name="Wollam A."/>
            <person name="Pepin K.H."/>
            <person name="Palsikar V.B."/>
            <person name="Mitreva M."/>
            <person name="Wilson R.K."/>
        </authorList>
    </citation>
    <scope>NUCLEOTIDE SEQUENCE [LARGE SCALE GENOMIC DNA]</scope>
    <source>
        <strain evidence="2 3">ATCC 700627</strain>
    </source>
</reference>
<dbReference type="InterPro" id="IPR036390">
    <property type="entry name" value="WH_DNA-bd_sf"/>
</dbReference>
<keyword evidence="3" id="KW-1185">Reference proteome</keyword>
<dbReference type="InterPro" id="IPR036388">
    <property type="entry name" value="WH-like_DNA-bd_sf"/>
</dbReference>
<accession>U2QPK3</accession>
<evidence type="ECO:0000313" key="2">
    <source>
        <dbReference type="EMBL" id="ERK58416.1"/>
    </source>
</evidence>
<dbReference type="AlphaFoldDB" id="U2QPK3"/>
<dbReference type="Pfam" id="PF03551">
    <property type="entry name" value="PadR"/>
    <property type="match status" value="1"/>
</dbReference>
<name>U2QPK3_9BACL</name>
<dbReference type="SUPFAM" id="SSF46785">
    <property type="entry name" value="Winged helix' DNA-binding domain"/>
    <property type="match status" value="1"/>
</dbReference>
<dbReference type="InterPro" id="IPR005149">
    <property type="entry name" value="Tscrpt_reg_PadR_N"/>
</dbReference>
<dbReference type="PATRIC" id="fig|1321820.3.peg.800"/>
<evidence type="ECO:0000259" key="1">
    <source>
        <dbReference type="Pfam" id="PF03551"/>
    </source>
</evidence>
<dbReference type="Proteomes" id="UP000016637">
    <property type="component" value="Unassembled WGS sequence"/>
</dbReference>
<proteinExistence type="predicted"/>
<feature type="domain" description="Transcription regulator PadR N-terminal" evidence="1">
    <location>
        <begin position="24"/>
        <end position="86"/>
    </location>
</feature>
<dbReference type="EMBL" id="AWVP01000050">
    <property type="protein sequence ID" value="ERK58416.1"/>
    <property type="molecule type" value="Genomic_DNA"/>
</dbReference>
<dbReference type="Gene3D" id="1.10.10.10">
    <property type="entry name" value="Winged helix-like DNA-binding domain superfamily/Winged helix DNA-binding domain"/>
    <property type="match status" value="1"/>
</dbReference>